<dbReference type="PROSITE" id="PS51318">
    <property type="entry name" value="TAT"/>
    <property type="match status" value="1"/>
</dbReference>
<dbReference type="RefSeq" id="WP_043313361.1">
    <property type="nucleotide sequence ID" value="NZ_CP015878.1"/>
</dbReference>
<gene>
    <name evidence="1" type="ORF">A9C11_17305</name>
</gene>
<dbReference type="EMBL" id="CP015878">
    <property type="protein sequence ID" value="ANI15629.1"/>
    <property type="molecule type" value="Genomic_DNA"/>
</dbReference>
<evidence type="ECO:0000313" key="2">
    <source>
        <dbReference type="Proteomes" id="UP000077748"/>
    </source>
</evidence>
<dbReference type="AlphaFoldDB" id="A0A1A9KDR0"/>
<organism evidence="1 2">
    <name type="scientific">Pseudomonas citronellolis</name>
    <dbReference type="NCBI Taxonomy" id="53408"/>
    <lineage>
        <taxon>Bacteria</taxon>
        <taxon>Pseudomonadati</taxon>
        <taxon>Pseudomonadota</taxon>
        <taxon>Gammaproteobacteria</taxon>
        <taxon>Pseudomonadales</taxon>
        <taxon>Pseudomonadaceae</taxon>
        <taxon>Pseudomonas</taxon>
    </lineage>
</organism>
<sequence length="252" mass="27091">MSNDDPAAAQPARRDFLRKSLALIPVATLAGTGVGSVVLGGPSTPAADPQPAAEPRQGGARAYQPTFFTAQEWAFVQAAVAVLIPTDALGPGAADAGVPEFIDRQLNTRYGSGGLWYMQGPFHPDAAPELGYQLKLSPQEIYRLGIQETDAWCKAKWNKPFAELDAAQQQQALEALDGGKAEFQAVPAATFFAMLWLNTREGFFSDPLHGGNQGLAGWKLIGFPGARADFMDWVERDERYPFPPVSISGERG</sequence>
<accession>A0A1A9KDR0</accession>
<dbReference type="Proteomes" id="UP000077748">
    <property type="component" value="Chromosome"/>
</dbReference>
<protein>
    <submittedName>
        <fullName evidence="1">Gluconate 2-dehydrogenase</fullName>
    </submittedName>
</protein>
<evidence type="ECO:0000313" key="1">
    <source>
        <dbReference type="EMBL" id="ANI15629.1"/>
    </source>
</evidence>
<proteinExistence type="predicted"/>
<dbReference type="Pfam" id="PF13618">
    <property type="entry name" value="Gluconate_2-dh3"/>
    <property type="match status" value="1"/>
</dbReference>
<reference evidence="1 2" key="1">
    <citation type="submission" date="2016-05" db="EMBL/GenBank/DDBJ databases">
        <title>Genome Sequence of Pseudomonas citronellolis Strain SJTE-3, an Estrogens and Persistent Organic Pollutants degradation strain.</title>
        <authorList>
            <person name="Liang R."/>
        </authorList>
    </citation>
    <scope>NUCLEOTIDE SEQUENCE [LARGE SCALE GENOMIC DNA]</scope>
    <source>
        <strain evidence="1 2">SJTE-3</strain>
    </source>
</reference>
<dbReference type="InterPro" id="IPR027056">
    <property type="entry name" value="Gluconate_2DH_su3"/>
</dbReference>
<name>A0A1A9KDR0_9PSED</name>
<dbReference type="InterPro" id="IPR006311">
    <property type="entry name" value="TAT_signal"/>
</dbReference>